<evidence type="ECO:0000256" key="3">
    <source>
        <dbReference type="ARBA" id="ARBA00022618"/>
    </source>
</evidence>
<dbReference type="OrthoDB" id="431497at2759"/>
<evidence type="ECO:0000256" key="6">
    <source>
        <dbReference type="ARBA" id="ARBA00023242"/>
    </source>
</evidence>
<dbReference type="GO" id="GO:0016887">
    <property type="term" value="F:ATP hydrolysis activity"/>
    <property type="evidence" value="ECO:0007669"/>
    <property type="project" value="InterPro"/>
</dbReference>
<sequence length="1294" mass="148200">MHVKQITISNFRSFRQQPEIKPFAATTNCVVGRNGSGKSNLFDAVQFVLLAPRFATLRAEDRQALLHEGSGSAAVNAFVEVVFDNSDNRFSMENSDEVVLRRTVGSKKDEFFLQRKRATKQEVLSLLEGAGFSKSNPYFMVQQGKIQALCLMSDAERLKLLQQVAGTTLYEDKKAESLVKMEENSQSIEKINSILEDIDKRLGELQGEKEELTAYQSLDRERKALEYTLYDKELRKARLVLDNIEHQRVNHLREQGETYELVKRTHDEIQSAEADQKIKIEKLKRVRNNRIDLEQTKTEALTLKTKLGLQCQELEDQLSQMQETAERNEKELTRLEKEIGQTQELLAEKDILLKEQESFLREMEKEKNEASKIADVLYSRQGRGKQYSSKRERDVALRKQIRELNAQKNEKEEALKQQQDSLANVRRKADNDEKMIEQKGQDIKEKQEALQMLRKRLDEAQKKRIELMDVRKDAYKKKENLSEQLQDLRELQFQTKQRMYRSMPRATSMGLRNLQSIVDREGLIPGEQYFGMVMENMRLKDPKFQTAVERAAQNALFHVIVDTDATAALLMRRLEQGRLGRITFLPLNQLRVDRNTRYPTSDVVTPLLQTCIDFDPKVATAMYHVFDRKLLAKTAEDATEWSEKVRMDCITLEGDLISRKGSMSGGYVDVQKSRLKIFSEKVMAEKEFRSVDEQGRLADAAADQAAHNVTKISQEIGILQQKEAQISQQIQSLEGEQSQLQTHIGLAKKQADRLESQAVPLLERDIAACQFDVARLEEEIGTELTDKLSAQDRAELIRVREVQESLAGKIADQREKVDDIRAERNRLESHLENNLYKRRASLTQASNDDDGTGTGTSSRIIQDQKARQLEERNLELREASRDLEDLEDKLEETVSYENQLKQEVIDGKTNMEKLRNLDIRYARTLEESKRRGESLMGKKSLNIGRRDNYMRKIQELGSLPPDSELRNYRNMSIDGLEKELERVNRKLKKFSHVNKKAFDQYVNFSEKRESLMERKDELDRGAEKVKELVESLDRKKDEAINRTFRGVSKHFTDVFKELVPLGEGELIMRNAIDEQPEGGEDEMESDEEGSPKNSKGFDPDNPDVSLYRGVGVKVRFSAVGENFIMSQLSGGQKALVALALIFAIQRCDPAPFYIFDELDQALDSSYRHSVANLIQRQANNKDNPTQFIMSTFRPELVAISKNCYGISHQNKVSSIHSLPKNDALKFIRNLMSEEEAVGSTSTSVERSSVSRKRKSSAMEDEESGEVGMTFTEDSQAASTQGLGTQPAQLEQEVS</sequence>
<feature type="coiled-coil region" evidence="9">
    <location>
        <begin position="304"/>
        <end position="498"/>
    </location>
</feature>
<reference evidence="12" key="2">
    <citation type="submission" date="2021-04" db="EMBL/GenBank/DDBJ databases">
        <authorList>
            <person name="Podell S."/>
        </authorList>
    </citation>
    <scope>NUCLEOTIDE SEQUENCE</scope>
    <source>
        <strain evidence="12">Hildebrandi</strain>
    </source>
</reference>
<keyword evidence="6 8" id="KW-0539">Nucleus</keyword>
<dbReference type="SMART" id="SM00968">
    <property type="entry name" value="SMC_hinge"/>
    <property type="match status" value="1"/>
</dbReference>
<gene>
    <name evidence="12" type="ORF">IV203_009315</name>
</gene>
<evidence type="ECO:0000259" key="11">
    <source>
        <dbReference type="SMART" id="SM00968"/>
    </source>
</evidence>
<protein>
    <recommendedName>
        <fullName evidence="8">Structural maintenance of chromosomes protein</fullName>
    </recommendedName>
</protein>
<evidence type="ECO:0000313" key="12">
    <source>
        <dbReference type="EMBL" id="KAG7353266.1"/>
    </source>
</evidence>
<comment type="similarity">
    <text evidence="2">Belongs to the SMC family. SMC3 subfamily.</text>
</comment>
<keyword evidence="3" id="KW-0132">Cell division</keyword>
<dbReference type="InterPro" id="IPR041741">
    <property type="entry name" value="SMC3_ABC_euk"/>
</dbReference>
<feature type="region of interest" description="Disordered" evidence="10">
    <location>
        <begin position="838"/>
        <end position="866"/>
    </location>
</feature>
<dbReference type="EMBL" id="JAGRRH010000017">
    <property type="protein sequence ID" value="KAG7353266.1"/>
    <property type="molecule type" value="Genomic_DNA"/>
</dbReference>
<name>A0A9K3L1Y6_9STRA</name>
<evidence type="ECO:0000256" key="10">
    <source>
        <dbReference type="SAM" id="MobiDB-lite"/>
    </source>
</evidence>
<evidence type="ECO:0000313" key="13">
    <source>
        <dbReference type="Proteomes" id="UP000693970"/>
    </source>
</evidence>
<evidence type="ECO:0000256" key="5">
    <source>
        <dbReference type="ARBA" id="ARBA00023054"/>
    </source>
</evidence>
<feature type="compositionally biased region" description="Acidic residues" evidence="10">
    <location>
        <begin position="1075"/>
        <end position="1088"/>
    </location>
</feature>
<dbReference type="GO" id="GO:0051276">
    <property type="term" value="P:chromosome organization"/>
    <property type="evidence" value="ECO:0007669"/>
    <property type="project" value="InterPro"/>
</dbReference>
<dbReference type="InterPro" id="IPR010935">
    <property type="entry name" value="SMC_hinge"/>
</dbReference>
<evidence type="ECO:0000256" key="8">
    <source>
        <dbReference type="PIRNR" id="PIRNR005719"/>
    </source>
</evidence>
<keyword evidence="4" id="KW-0498">Mitosis</keyword>
<feature type="compositionally biased region" description="Polar residues" evidence="10">
    <location>
        <begin position="1271"/>
        <end position="1288"/>
    </location>
</feature>
<evidence type="ECO:0000256" key="2">
    <source>
        <dbReference type="ARBA" id="ARBA00005917"/>
    </source>
</evidence>
<feature type="domain" description="SMC hinge" evidence="11">
    <location>
        <begin position="527"/>
        <end position="642"/>
    </location>
</feature>
<evidence type="ECO:0000256" key="4">
    <source>
        <dbReference type="ARBA" id="ARBA00022776"/>
    </source>
</evidence>
<keyword evidence="13" id="KW-1185">Reference proteome</keyword>
<evidence type="ECO:0000256" key="9">
    <source>
        <dbReference type="SAM" id="Coils"/>
    </source>
</evidence>
<dbReference type="InterPro" id="IPR024704">
    <property type="entry name" value="SMC"/>
</dbReference>
<dbReference type="Pfam" id="PF02463">
    <property type="entry name" value="SMC_N"/>
    <property type="match status" value="1"/>
</dbReference>
<keyword evidence="5 9" id="KW-0175">Coiled coil</keyword>
<reference evidence="12" key="1">
    <citation type="journal article" date="2021" name="Sci. Rep.">
        <title>Diploid genomic architecture of Nitzschia inconspicua, an elite biomass production diatom.</title>
        <authorList>
            <person name="Oliver A."/>
            <person name="Podell S."/>
            <person name="Pinowska A."/>
            <person name="Traller J.C."/>
            <person name="Smith S.R."/>
            <person name="McClure R."/>
            <person name="Beliaev A."/>
            <person name="Bohutskyi P."/>
            <person name="Hill E.A."/>
            <person name="Rabines A."/>
            <person name="Zheng H."/>
            <person name="Allen L.Z."/>
            <person name="Kuo A."/>
            <person name="Grigoriev I.V."/>
            <person name="Allen A.E."/>
            <person name="Hazlebeck D."/>
            <person name="Allen E.E."/>
        </authorList>
    </citation>
    <scope>NUCLEOTIDE SEQUENCE</scope>
    <source>
        <strain evidence="12">Hildebrandi</strain>
    </source>
</reference>
<evidence type="ECO:0000256" key="1">
    <source>
        <dbReference type="ARBA" id="ARBA00004123"/>
    </source>
</evidence>
<dbReference type="PIRSF" id="PIRSF005719">
    <property type="entry name" value="SMC"/>
    <property type="match status" value="1"/>
</dbReference>
<accession>A0A9K3L1Y6</accession>
<evidence type="ECO:0000256" key="7">
    <source>
        <dbReference type="ARBA" id="ARBA00023306"/>
    </source>
</evidence>
<dbReference type="GO" id="GO:0051301">
    <property type="term" value="P:cell division"/>
    <property type="evidence" value="ECO:0007669"/>
    <property type="project" value="UniProtKB-KW"/>
</dbReference>
<dbReference type="InterPro" id="IPR003395">
    <property type="entry name" value="RecF/RecN/SMC_N"/>
</dbReference>
<dbReference type="PANTHER" id="PTHR43977">
    <property type="entry name" value="STRUCTURAL MAINTENANCE OF CHROMOSOMES PROTEIN 3"/>
    <property type="match status" value="1"/>
</dbReference>
<feature type="coiled-coil region" evidence="9">
    <location>
        <begin position="973"/>
        <end position="1042"/>
    </location>
</feature>
<organism evidence="12 13">
    <name type="scientific">Nitzschia inconspicua</name>
    <dbReference type="NCBI Taxonomy" id="303405"/>
    <lineage>
        <taxon>Eukaryota</taxon>
        <taxon>Sar</taxon>
        <taxon>Stramenopiles</taxon>
        <taxon>Ochrophyta</taxon>
        <taxon>Bacillariophyta</taxon>
        <taxon>Bacillariophyceae</taxon>
        <taxon>Bacillariophycidae</taxon>
        <taxon>Bacillariales</taxon>
        <taxon>Bacillariaceae</taxon>
        <taxon>Nitzschia</taxon>
    </lineage>
</organism>
<comment type="subcellular location">
    <subcellularLocation>
        <location evidence="1 8">Nucleus</location>
    </subcellularLocation>
</comment>
<dbReference type="GO" id="GO:0005694">
    <property type="term" value="C:chromosome"/>
    <property type="evidence" value="ECO:0007669"/>
    <property type="project" value="InterPro"/>
</dbReference>
<proteinExistence type="inferred from homology"/>
<feature type="region of interest" description="Disordered" evidence="10">
    <location>
        <begin position="1075"/>
        <end position="1102"/>
    </location>
</feature>
<dbReference type="Proteomes" id="UP000693970">
    <property type="component" value="Unassembled WGS sequence"/>
</dbReference>
<feature type="region of interest" description="Disordered" evidence="10">
    <location>
        <begin position="1237"/>
        <end position="1294"/>
    </location>
</feature>
<comment type="caution">
    <text evidence="12">The sequence shown here is derived from an EMBL/GenBank/DDBJ whole genome shotgun (WGS) entry which is preliminary data.</text>
</comment>
<dbReference type="Pfam" id="PF06470">
    <property type="entry name" value="SMC_hinge"/>
    <property type="match status" value="1"/>
</dbReference>
<feature type="coiled-coil region" evidence="9">
    <location>
        <begin position="866"/>
        <end position="903"/>
    </location>
</feature>
<dbReference type="CDD" id="cd03272">
    <property type="entry name" value="ABC_SMC3_euk"/>
    <property type="match status" value="1"/>
</dbReference>
<dbReference type="GO" id="GO:0005524">
    <property type="term" value="F:ATP binding"/>
    <property type="evidence" value="ECO:0007669"/>
    <property type="project" value="InterPro"/>
</dbReference>
<feature type="coiled-coil region" evidence="9">
    <location>
        <begin position="188"/>
        <end position="215"/>
    </location>
</feature>
<keyword evidence="7" id="KW-0131">Cell cycle</keyword>